<organism evidence="10 12">
    <name type="scientific">Purpureocillium lilacinum</name>
    <name type="common">Paecilomyces lilacinus</name>
    <dbReference type="NCBI Taxonomy" id="33203"/>
    <lineage>
        <taxon>Eukaryota</taxon>
        <taxon>Fungi</taxon>
        <taxon>Dikarya</taxon>
        <taxon>Ascomycota</taxon>
        <taxon>Pezizomycotina</taxon>
        <taxon>Sordariomycetes</taxon>
        <taxon>Hypocreomycetidae</taxon>
        <taxon>Hypocreales</taxon>
        <taxon>Ophiocordycipitaceae</taxon>
        <taxon>Purpureocillium</taxon>
    </lineage>
</organism>
<keyword evidence="2 6" id="KW-0812">Transmembrane</keyword>
<dbReference type="KEGG" id="plj:28886862"/>
<dbReference type="EMBL" id="LSBH01000002">
    <property type="protein sequence ID" value="OAQ83794.1"/>
    <property type="molecule type" value="Genomic_DNA"/>
</dbReference>
<feature type="transmembrane region" description="Helical" evidence="6">
    <location>
        <begin position="219"/>
        <end position="239"/>
    </location>
</feature>
<dbReference type="EMBL" id="LCWV01000014">
    <property type="protein sequence ID" value="PWI68698.1"/>
    <property type="molecule type" value="Genomic_DNA"/>
</dbReference>
<reference evidence="8 14" key="5">
    <citation type="journal article" date="2024" name="Microbiol. Resour. Announc.">
        <title>Genome annotations for the ascomycete fungi Trichoderma harzianum, Trichoderma aggressivum, and Purpureocillium lilacinum.</title>
        <authorList>
            <person name="Beijen E.P.W."/>
            <person name="Ohm R.A."/>
        </authorList>
    </citation>
    <scope>NUCLEOTIDE SEQUENCE [LARGE SCALE GENOMIC DNA]</scope>
    <source>
        <strain evidence="8 14">CBS 150709</strain>
    </source>
</reference>
<keyword evidence="4 6" id="KW-0472">Membrane</keyword>
<dbReference type="Proteomes" id="UP000078240">
    <property type="component" value="Unassembled WGS sequence"/>
</dbReference>
<dbReference type="GO" id="GO:0016020">
    <property type="term" value="C:membrane"/>
    <property type="evidence" value="ECO:0007669"/>
    <property type="project" value="UniProtKB-SubCell"/>
</dbReference>
<feature type="transmembrane region" description="Helical" evidence="6">
    <location>
        <begin position="40"/>
        <end position="57"/>
    </location>
</feature>
<comment type="subcellular location">
    <subcellularLocation>
        <location evidence="1">Membrane</location>
        <topology evidence="1">Multi-pass membrane protein</topology>
    </subcellularLocation>
</comment>
<accession>A0A179HKP0</accession>
<evidence type="ECO:0000256" key="2">
    <source>
        <dbReference type="ARBA" id="ARBA00022692"/>
    </source>
</evidence>
<protein>
    <recommendedName>
        <fullName evidence="7">Rhodopsin domain-containing protein</fullName>
    </recommendedName>
</protein>
<dbReference type="InterPro" id="IPR049326">
    <property type="entry name" value="Rhodopsin_dom_fungi"/>
</dbReference>
<dbReference type="GeneID" id="28886862"/>
<dbReference type="OrthoDB" id="2988756at2759"/>
<dbReference type="AlphaFoldDB" id="A0A179HKP0"/>
<evidence type="ECO:0000256" key="6">
    <source>
        <dbReference type="SAM" id="Phobius"/>
    </source>
</evidence>
<comment type="caution">
    <text evidence="10">The sequence shown here is derived from an EMBL/GenBank/DDBJ whole genome shotgun (WGS) entry which is preliminary data.</text>
</comment>
<gene>
    <name evidence="11" type="ORF">PCL_01787</name>
    <name evidence="8" type="ORF">Purlil1_10306</name>
    <name evidence="9" type="ORF">VFPBJ_02561</name>
    <name evidence="10" type="ORF">VFPFJ_04733</name>
</gene>
<feature type="transmembrane region" description="Helical" evidence="6">
    <location>
        <begin position="134"/>
        <end position="156"/>
    </location>
</feature>
<name>A0A179HKP0_PURLI</name>
<sequence length="401" mass="43153">MSAASGFAAEAFALLGVSLAGTALRVGVRVLAAEGRGWKGLLVDDWLVVVASVLYIADTTLAYVGESVAHGLTNSFMPESGAAQAPGESSARVLGSKLYLASWITYSLVTWTLKAAICTLFLRLANHHHRGYRIPAFIGLGALAGTFLAATLNLLLSCRPLPRMWQVEPSAPEPVCRPASSPALVWMYAGFGLAAYVYLAALPVPMLAKTVLPAWQRALTATLMACGLVAAAAASLRAVAVSSHHDVELSRRWALREEFIALLTVNLACILPTLIQLVFIPLNPQHQQNTHKQWALQRQVSGKDASWAAGTDDESQNTCVGTVYVIDVSEKVETEVEVVAAAESEPQIQRRVEVCVVAEQDECKPTSGNYTGVWSGAEGKALQTRSRFFGDHIHQRAYVRM</sequence>
<dbReference type="InterPro" id="IPR052337">
    <property type="entry name" value="SAT4-like"/>
</dbReference>
<reference evidence="11" key="1">
    <citation type="submission" date="2015-05" db="EMBL/GenBank/DDBJ databases">
        <authorList>
            <person name="Wang D.B."/>
            <person name="Wang M."/>
        </authorList>
    </citation>
    <scope>NUCLEOTIDE SEQUENCE</scope>
    <source>
        <strain evidence="11">36-1</strain>
    </source>
</reference>
<dbReference type="Proteomes" id="UP000078340">
    <property type="component" value="Unassembled WGS sequence"/>
</dbReference>
<feature type="transmembrane region" description="Helical" evidence="6">
    <location>
        <begin position="103"/>
        <end position="122"/>
    </location>
</feature>
<feature type="transmembrane region" description="Helical" evidence="6">
    <location>
        <begin position="185"/>
        <end position="207"/>
    </location>
</feature>
<dbReference type="Proteomes" id="UP000245956">
    <property type="component" value="Unassembled WGS sequence"/>
</dbReference>
<feature type="transmembrane region" description="Helical" evidence="6">
    <location>
        <begin position="259"/>
        <end position="282"/>
    </location>
</feature>
<evidence type="ECO:0000313" key="14">
    <source>
        <dbReference type="Proteomes" id="UP001287286"/>
    </source>
</evidence>
<evidence type="ECO:0000313" key="10">
    <source>
        <dbReference type="EMBL" id="OAQ90574.1"/>
    </source>
</evidence>
<feature type="transmembrane region" description="Helical" evidence="6">
    <location>
        <begin position="6"/>
        <end position="28"/>
    </location>
</feature>
<evidence type="ECO:0000313" key="13">
    <source>
        <dbReference type="Proteomes" id="UP000245956"/>
    </source>
</evidence>
<reference evidence="10 12" key="3">
    <citation type="submission" date="2016-02" db="EMBL/GenBank/DDBJ databases">
        <title>Biosynthesis of antibiotic leucinostatins and their inhibition on Phytophthora in bio-control Purpureocillium lilacinum.</title>
        <authorList>
            <person name="Wang G."/>
            <person name="Liu Z."/>
            <person name="Lin R."/>
            <person name="Li E."/>
            <person name="Mao Z."/>
            <person name="Ling J."/>
            <person name="Yin W."/>
            <person name="Xie B."/>
        </authorList>
    </citation>
    <scope>NUCLEOTIDE SEQUENCE [LARGE SCALE GENOMIC DNA]</scope>
    <source>
        <strain evidence="9">PLBJ-1</strain>
        <strain evidence="10">PLFJ-1</strain>
    </source>
</reference>
<feature type="domain" description="Rhodopsin" evidence="7">
    <location>
        <begin position="39"/>
        <end position="249"/>
    </location>
</feature>
<keyword evidence="14" id="KW-1185">Reference proteome</keyword>
<evidence type="ECO:0000313" key="11">
    <source>
        <dbReference type="EMBL" id="PWI68698.1"/>
    </source>
</evidence>
<dbReference type="EMBL" id="LSBI01000004">
    <property type="protein sequence ID" value="OAQ90574.1"/>
    <property type="molecule type" value="Genomic_DNA"/>
</dbReference>
<evidence type="ECO:0000256" key="1">
    <source>
        <dbReference type="ARBA" id="ARBA00004141"/>
    </source>
</evidence>
<evidence type="ECO:0000313" key="12">
    <source>
        <dbReference type="Proteomes" id="UP000078340"/>
    </source>
</evidence>
<evidence type="ECO:0000256" key="4">
    <source>
        <dbReference type="ARBA" id="ARBA00023136"/>
    </source>
</evidence>
<evidence type="ECO:0000313" key="8">
    <source>
        <dbReference type="EMBL" id="KAK4084721.1"/>
    </source>
</evidence>
<dbReference type="PANTHER" id="PTHR33048">
    <property type="entry name" value="PTH11-LIKE INTEGRAL MEMBRANE PROTEIN (AFU_ORTHOLOGUE AFUA_5G11245)"/>
    <property type="match status" value="1"/>
</dbReference>
<proteinExistence type="inferred from homology"/>
<dbReference type="RefSeq" id="XP_018179293.1">
    <property type="nucleotide sequence ID" value="XM_018321813.1"/>
</dbReference>
<dbReference type="EMBL" id="JAWRVI010000051">
    <property type="protein sequence ID" value="KAK4084721.1"/>
    <property type="molecule type" value="Genomic_DNA"/>
</dbReference>
<evidence type="ECO:0000259" key="7">
    <source>
        <dbReference type="Pfam" id="PF20684"/>
    </source>
</evidence>
<dbReference type="OMA" id="VETWALY"/>
<keyword evidence="3 6" id="KW-1133">Transmembrane helix</keyword>
<evidence type="ECO:0000313" key="9">
    <source>
        <dbReference type="EMBL" id="OAQ83794.1"/>
    </source>
</evidence>
<evidence type="ECO:0000256" key="5">
    <source>
        <dbReference type="ARBA" id="ARBA00038359"/>
    </source>
</evidence>
<reference evidence="11 13" key="2">
    <citation type="journal article" date="2016" name="Front. Microbiol.">
        <title>Genome and transcriptome sequences reveal the specific parasitism of the nematophagous Purpureocillium lilacinum 36-1.</title>
        <authorList>
            <person name="Xie J."/>
            <person name="Li S."/>
            <person name="Mo C."/>
            <person name="Xiao X."/>
            <person name="Peng D."/>
            <person name="Wang G."/>
            <person name="Xiao Y."/>
        </authorList>
    </citation>
    <scope>NUCLEOTIDE SEQUENCE [LARGE SCALE GENOMIC DNA]</scope>
    <source>
        <strain evidence="11 13">36-1</strain>
    </source>
</reference>
<reference evidence="8" key="4">
    <citation type="submission" date="2023-11" db="EMBL/GenBank/DDBJ databases">
        <authorList>
            <person name="Beijen E."/>
            <person name="Ohm R.A."/>
        </authorList>
    </citation>
    <scope>NUCLEOTIDE SEQUENCE</scope>
    <source>
        <strain evidence="8">CBS 150709</strain>
    </source>
</reference>
<dbReference type="Proteomes" id="UP001287286">
    <property type="component" value="Unassembled WGS sequence"/>
</dbReference>
<comment type="similarity">
    <text evidence="5">Belongs to the SAT4 family.</text>
</comment>
<dbReference type="Pfam" id="PF20684">
    <property type="entry name" value="Fung_rhodopsin"/>
    <property type="match status" value="1"/>
</dbReference>
<dbReference type="PANTHER" id="PTHR33048:SF105">
    <property type="match status" value="1"/>
</dbReference>
<evidence type="ECO:0000256" key="3">
    <source>
        <dbReference type="ARBA" id="ARBA00022989"/>
    </source>
</evidence>